<comment type="caution">
    <text evidence="2">The sequence shown here is derived from an EMBL/GenBank/DDBJ whole genome shotgun (WGS) entry which is preliminary data.</text>
</comment>
<reference evidence="2 3" key="1">
    <citation type="submission" date="2015-11" db="EMBL/GenBank/DDBJ databases">
        <title>Genomic analysis of 38 Legionella species identifies large and diverse effector repertoires.</title>
        <authorList>
            <person name="Burstein D."/>
            <person name="Amaro F."/>
            <person name="Zusman T."/>
            <person name="Lifshitz Z."/>
            <person name="Cohen O."/>
            <person name="Gilbert J.A."/>
            <person name="Pupko T."/>
            <person name="Shuman H.A."/>
            <person name="Segal G."/>
        </authorList>
    </citation>
    <scope>NUCLEOTIDE SEQUENCE [LARGE SCALE GENOMIC DNA]</scope>
    <source>
        <strain evidence="2 3">PX-1-G2-E2</strain>
    </source>
</reference>
<dbReference type="PATRIC" id="fig|466.6.peg.921"/>
<keyword evidence="1" id="KW-1133">Transmembrane helix</keyword>
<dbReference type="AlphaFoldDB" id="A0A0W0WBK3"/>
<keyword evidence="1" id="KW-0472">Membrane</keyword>
<keyword evidence="3" id="KW-1185">Reference proteome</keyword>
<organism evidence="2 3">
    <name type="scientific">Legionella maceachernii</name>
    <dbReference type="NCBI Taxonomy" id="466"/>
    <lineage>
        <taxon>Bacteria</taxon>
        <taxon>Pseudomonadati</taxon>
        <taxon>Pseudomonadota</taxon>
        <taxon>Gammaproteobacteria</taxon>
        <taxon>Legionellales</taxon>
        <taxon>Legionellaceae</taxon>
        <taxon>Legionella</taxon>
    </lineage>
</organism>
<dbReference type="Proteomes" id="UP000054908">
    <property type="component" value="Unassembled WGS sequence"/>
</dbReference>
<gene>
    <name evidence="2" type="ORF">Lmac_0863</name>
</gene>
<keyword evidence="1" id="KW-0812">Transmembrane</keyword>
<evidence type="ECO:0000313" key="2">
    <source>
        <dbReference type="EMBL" id="KTD29688.1"/>
    </source>
</evidence>
<name>A0A0W0WBK3_9GAMM</name>
<proteinExistence type="predicted"/>
<dbReference type="EMBL" id="LNYL01000022">
    <property type="protein sequence ID" value="KTD29688.1"/>
    <property type="molecule type" value="Genomic_DNA"/>
</dbReference>
<evidence type="ECO:0000313" key="3">
    <source>
        <dbReference type="Proteomes" id="UP000054908"/>
    </source>
</evidence>
<evidence type="ECO:0000256" key="1">
    <source>
        <dbReference type="SAM" id="Phobius"/>
    </source>
</evidence>
<dbReference type="STRING" id="466.Lmac_0863"/>
<sequence>MNSLCRNVLIAVSLLFVLSAFTELASPHNRIFESSKIILPPLATLVIGYYFGQMNKVKK</sequence>
<feature type="transmembrane region" description="Helical" evidence="1">
    <location>
        <begin position="35"/>
        <end position="52"/>
    </location>
</feature>
<protein>
    <submittedName>
        <fullName evidence="2">Uncharacterized protein</fullName>
    </submittedName>
</protein>
<accession>A0A0W0WBK3</accession>